<dbReference type="Pfam" id="PF23023">
    <property type="entry name" value="Anti-Pycsar_Apyc1"/>
    <property type="match status" value="1"/>
</dbReference>
<keyword evidence="7 8" id="KW-0862">Zinc</keyword>
<dbReference type="NCBIfam" id="TIGR02651">
    <property type="entry name" value="RNase_Z"/>
    <property type="match status" value="1"/>
</dbReference>
<keyword evidence="10" id="KW-1185">Reference proteome</keyword>
<dbReference type="AlphaFoldDB" id="A0A6N6M7Q8"/>
<evidence type="ECO:0000256" key="2">
    <source>
        <dbReference type="ARBA" id="ARBA00022694"/>
    </source>
</evidence>
<name>A0A6N6M7Q8_9FLAO</name>
<dbReference type="Gene3D" id="3.60.15.10">
    <property type="entry name" value="Ribonuclease Z/Hydroxyacylglutathione hydrolase-like"/>
    <property type="match status" value="1"/>
</dbReference>
<evidence type="ECO:0000256" key="8">
    <source>
        <dbReference type="HAMAP-Rule" id="MF_01818"/>
    </source>
</evidence>
<feature type="binding site" evidence="8">
    <location>
        <position position="64"/>
    </location>
    <ligand>
        <name>Zn(2+)</name>
        <dbReference type="ChEBI" id="CHEBI:29105"/>
        <label>1</label>
        <note>catalytic</note>
    </ligand>
</feature>
<keyword evidence="6 8" id="KW-0378">Hydrolase</keyword>
<evidence type="ECO:0000313" key="9">
    <source>
        <dbReference type="EMBL" id="KAB1064781.1"/>
    </source>
</evidence>
<comment type="similarity">
    <text evidence="8">Belongs to the RNase Z family.</text>
</comment>
<dbReference type="CDD" id="cd07717">
    <property type="entry name" value="RNaseZ_ZiPD-like_MBL-fold"/>
    <property type="match status" value="1"/>
</dbReference>
<dbReference type="Proteomes" id="UP000435357">
    <property type="component" value="Unassembled WGS sequence"/>
</dbReference>
<feature type="binding site" evidence="8">
    <location>
        <position position="213"/>
    </location>
    <ligand>
        <name>Zn(2+)</name>
        <dbReference type="ChEBI" id="CHEBI:29105"/>
        <label>1</label>
        <note>catalytic</note>
    </ligand>
</feature>
<feature type="binding site" evidence="8">
    <location>
        <position position="67"/>
    </location>
    <ligand>
        <name>Zn(2+)</name>
        <dbReference type="ChEBI" id="CHEBI:29105"/>
        <label>2</label>
        <note>catalytic</note>
    </ligand>
</feature>
<keyword evidence="4 8" id="KW-0479">Metal-binding</keyword>
<dbReference type="PANTHER" id="PTHR46018">
    <property type="entry name" value="ZINC PHOSPHODIESTERASE ELAC PROTEIN 1"/>
    <property type="match status" value="1"/>
</dbReference>
<dbReference type="EMBL" id="WACR01000004">
    <property type="protein sequence ID" value="KAB1064781.1"/>
    <property type="molecule type" value="Genomic_DNA"/>
</dbReference>
<feature type="binding site" evidence="8">
    <location>
        <position position="213"/>
    </location>
    <ligand>
        <name>Zn(2+)</name>
        <dbReference type="ChEBI" id="CHEBI:29105"/>
        <label>2</label>
        <note>catalytic</note>
    </ligand>
</feature>
<dbReference type="GO" id="GO:0042781">
    <property type="term" value="F:3'-tRNA processing endoribonuclease activity"/>
    <property type="evidence" value="ECO:0007669"/>
    <property type="project" value="UniProtKB-UniRule"/>
</dbReference>
<dbReference type="InterPro" id="IPR036866">
    <property type="entry name" value="RibonucZ/Hydroxyglut_hydro"/>
</dbReference>
<feature type="binding site" evidence="8">
    <location>
        <position position="271"/>
    </location>
    <ligand>
        <name>Zn(2+)</name>
        <dbReference type="ChEBI" id="CHEBI:29105"/>
        <label>2</label>
        <note>catalytic</note>
    </ligand>
</feature>
<gene>
    <name evidence="8" type="primary">rnz</name>
    <name evidence="9" type="ORF">F3059_05340</name>
</gene>
<dbReference type="EC" id="3.1.26.11" evidence="8"/>
<comment type="caution">
    <text evidence="9">The sequence shown here is derived from an EMBL/GenBank/DDBJ whole genome shotgun (WGS) entry which is preliminary data.</text>
</comment>
<keyword evidence="2 8" id="KW-0819">tRNA processing</keyword>
<evidence type="ECO:0000256" key="4">
    <source>
        <dbReference type="ARBA" id="ARBA00022723"/>
    </source>
</evidence>
<comment type="cofactor">
    <cofactor evidence="8">
        <name>Zn(2+)</name>
        <dbReference type="ChEBI" id="CHEBI:29105"/>
    </cofactor>
    <text evidence="8">Binds 2 Zn(2+) ions.</text>
</comment>
<sequence length="307" mass="35516">MGFELKILGANSAIPTATRNTTSQLISINQSHYLIDCGEGTQIQMRKYRVKMQRIKTIFISHLHGDHFFGLIGLLNTMHLLGRQNELSIFCPPGLREIINLQLKVADSRLNFEIKFEELEFNNGQNHIYSDNIADVYTIPLDHRIPCNGFLFVEKPKNRRIKKELIDKLKIPIEQLPKIKEGADFHREDGRVFQNEEITLPPRKSYSYAFCSDTRYNDRIVPFIENVDLLYHEATFTEAFRERAQQTYHSTARDAATIAEKAKVGKLIIGHYSARYKNFDQHLEEAREVFANTELALDGHTFSSRDL</sequence>
<evidence type="ECO:0000256" key="3">
    <source>
        <dbReference type="ARBA" id="ARBA00022722"/>
    </source>
</evidence>
<evidence type="ECO:0000313" key="10">
    <source>
        <dbReference type="Proteomes" id="UP000435357"/>
    </source>
</evidence>
<comment type="catalytic activity">
    <reaction evidence="8">
        <text>Endonucleolytic cleavage of RNA, removing extra 3' nucleotides from tRNA precursor, generating 3' termini of tRNAs. A 3'-hydroxy group is left at the tRNA terminus and a 5'-phosphoryl group is left at the trailer molecule.</text>
        <dbReference type="EC" id="3.1.26.11"/>
    </reaction>
</comment>
<accession>A0A6N6M7Q8</accession>
<dbReference type="RefSeq" id="WP_151167100.1">
    <property type="nucleotide sequence ID" value="NZ_WACR01000004.1"/>
</dbReference>
<evidence type="ECO:0000256" key="1">
    <source>
        <dbReference type="ARBA" id="ARBA00011738"/>
    </source>
</evidence>
<keyword evidence="5 8" id="KW-0255">Endonuclease</keyword>
<dbReference type="HAMAP" id="MF_01818">
    <property type="entry name" value="RNase_Z_BN"/>
    <property type="match status" value="1"/>
</dbReference>
<feature type="binding site" evidence="8">
    <location>
        <position position="62"/>
    </location>
    <ligand>
        <name>Zn(2+)</name>
        <dbReference type="ChEBI" id="CHEBI:29105"/>
        <label>1</label>
        <note>catalytic</note>
    </ligand>
</feature>
<dbReference type="InterPro" id="IPR013471">
    <property type="entry name" value="RNase_Z/BN"/>
</dbReference>
<comment type="subunit">
    <text evidence="1 8">Homodimer.</text>
</comment>
<evidence type="ECO:0000256" key="7">
    <source>
        <dbReference type="ARBA" id="ARBA00022833"/>
    </source>
</evidence>
<feature type="active site" description="Proton acceptor" evidence="8">
    <location>
        <position position="66"/>
    </location>
</feature>
<dbReference type="SUPFAM" id="SSF56281">
    <property type="entry name" value="Metallo-hydrolase/oxidoreductase"/>
    <property type="match status" value="1"/>
</dbReference>
<evidence type="ECO:0000256" key="5">
    <source>
        <dbReference type="ARBA" id="ARBA00022759"/>
    </source>
</evidence>
<dbReference type="OrthoDB" id="9800940at2"/>
<reference evidence="9 10" key="1">
    <citation type="submission" date="2019-09" db="EMBL/GenBank/DDBJ databases">
        <title>Genomes of Cryomorphaceae.</title>
        <authorList>
            <person name="Bowman J.P."/>
        </authorList>
    </citation>
    <scope>NUCLEOTIDE SEQUENCE [LARGE SCALE GENOMIC DNA]</scope>
    <source>
        <strain evidence="9 10">KCTC 52047</strain>
    </source>
</reference>
<organism evidence="9 10">
    <name type="scientific">Salibacter halophilus</name>
    <dbReference type="NCBI Taxonomy" id="1803916"/>
    <lineage>
        <taxon>Bacteria</taxon>
        <taxon>Pseudomonadati</taxon>
        <taxon>Bacteroidota</taxon>
        <taxon>Flavobacteriia</taxon>
        <taxon>Flavobacteriales</taxon>
        <taxon>Salibacteraceae</taxon>
        <taxon>Salibacter</taxon>
    </lineage>
</organism>
<keyword evidence="3 8" id="KW-0540">Nuclease</keyword>
<dbReference type="NCBIfam" id="NF000801">
    <property type="entry name" value="PRK00055.1-3"/>
    <property type="match status" value="1"/>
</dbReference>
<comment type="function">
    <text evidence="8">Zinc phosphodiesterase, which displays some tRNA 3'-processing endonuclease activity. Probably involved in tRNA maturation, by removing a 3'-trailer from precursor tRNA.</text>
</comment>
<feature type="binding site" evidence="8">
    <location>
        <position position="66"/>
    </location>
    <ligand>
        <name>Zn(2+)</name>
        <dbReference type="ChEBI" id="CHEBI:29105"/>
        <label>2</label>
        <note>catalytic</note>
    </ligand>
</feature>
<evidence type="ECO:0000256" key="6">
    <source>
        <dbReference type="ARBA" id="ARBA00022801"/>
    </source>
</evidence>
<protein>
    <recommendedName>
        <fullName evidence="8">Ribonuclease Z</fullName>
        <shortName evidence="8">RNase Z</shortName>
        <ecNumber evidence="8">3.1.26.11</ecNumber>
    </recommendedName>
    <alternativeName>
        <fullName evidence="8">tRNA 3 endonuclease</fullName>
    </alternativeName>
    <alternativeName>
        <fullName evidence="8">tRNase Z</fullName>
    </alternativeName>
</protein>
<dbReference type="PANTHER" id="PTHR46018:SF2">
    <property type="entry name" value="ZINC PHOSPHODIESTERASE ELAC PROTEIN 1"/>
    <property type="match status" value="1"/>
</dbReference>
<dbReference type="GO" id="GO:0008270">
    <property type="term" value="F:zinc ion binding"/>
    <property type="evidence" value="ECO:0007669"/>
    <property type="project" value="UniProtKB-UniRule"/>
</dbReference>
<feature type="binding site" evidence="8">
    <location>
        <position position="143"/>
    </location>
    <ligand>
        <name>Zn(2+)</name>
        <dbReference type="ChEBI" id="CHEBI:29105"/>
        <label>1</label>
        <note>catalytic</note>
    </ligand>
</feature>
<proteinExistence type="inferred from homology"/>